<dbReference type="Pfam" id="PF00989">
    <property type="entry name" value="PAS"/>
    <property type="match status" value="1"/>
</dbReference>
<dbReference type="Pfam" id="PF08447">
    <property type="entry name" value="PAS_3"/>
    <property type="match status" value="1"/>
</dbReference>
<keyword evidence="4" id="KW-0285">Flavoprotein</keyword>
<keyword evidence="9" id="KW-0418">Kinase</keyword>
<dbReference type="InterPro" id="IPR035965">
    <property type="entry name" value="PAS-like_dom_sf"/>
</dbReference>
<dbReference type="EMBL" id="FNGE01000015">
    <property type="protein sequence ID" value="SDL62850.1"/>
    <property type="molecule type" value="Genomic_DNA"/>
</dbReference>
<feature type="domain" description="PAC" evidence="13">
    <location>
        <begin position="420"/>
        <end position="472"/>
    </location>
</feature>
<keyword evidence="15" id="KW-1185">Reference proteome</keyword>
<evidence type="ECO:0000256" key="2">
    <source>
        <dbReference type="ARBA" id="ARBA00012438"/>
    </source>
</evidence>
<feature type="domain" description="PAS" evidence="12">
    <location>
        <begin position="347"/>
        <end position="417"/>
    </location>
</feature>
<gene>
    <name evidence="14" type="ORF">SAMN04487971_11545</name>
</gene>
<evidence type="ECO:0000256" key="8">
    <source>
        <dbReference type="ARBA" id="ARBA00022741"/>
    </source>
</evidence>
<dbReference type="InterPro" id="IPR003018">
    <property type="entry name" value="GAF"/>
</dbReference>
<keyword evidence="10" id="KW-0067">ATP-binding</keyword>
<evidence type="ECO:0000256" key="5">
    <source>
        <dbReference type="ARBA" id="ARBA00022643"/>
    </source>
</evidence>
<dbReference type="SMART" id="SM00091">
    <property type="entry name" value="PAS"/>
    <property type="match status" value="2"/>
</dbReference>
<dbReference type="GO" id="GO:0005524">
    <property type="term" value="F:ATP binding"/>
    <property type="evidence" value="ECO:0007669"/>
    <property type="project" value="UniProtKB-KW"/>
</dbReference>
<evidence type="ECO:0000256" key="1">
    <source>
        <dbReference type="ARBA" id="ARBA00000085"/>
    </source>
</evidence>
<evidence type="ECO:0000256" key="11">
    <source>
        <dbReference type="ARBA" id="ARBA00023026"/>
    </source>
</evidence>
<dbReference type="InterPro" id="IPR000014">
    <property type="entry name" value="PAS"/>
</dbReference>
<evidence type="ECO:0000256" key="10">
    <source>
        <dbReference type="ARBA" id="ARBA00022840"/>
    </source>
</evidence>
<dbReference type="PROSITE" id="PS50112">
    <property type="entry name" value="PAS"/>
    <property type="match status" value="2"/>
</dbReference>
<keyword evidence="11" id="KW-0843">Virulence</keyword>
<dbReference type="InterPro" id="IPR000700">
    <property type="entry name" value="PAS-assoc_C"/>
</dbReference>
<dbReference type="Pfam" id="PF07536">
    <property type="entry name" value="HWE_HK"/>
    <property type="match status" value="1"/>
</dbReference>
<dbReference type="AlphaFoldDB" id="A0A1G9LLM2"/>
<evidence type="ECO:0000256" key="4">
    <source>
        <dbReference type="ARBA" id="ARBA00022630"/>
    </source>
</evidence>
<dbReference type="FunFam" id="3.30.450.20:FF:000099">
    <property type="entry name" value="Sensory box sensor histidine kinase"/>
    <property type="match status" value="1"/>
</dbReference>
<evidence type="ECO:0000313" key="14">
    <source>
        <dbReference type="EMBL" id="SDL62850.1"/>
    </source>
</evidence>
<dbReference type="InterPro" id="IPR029016">
    <property type="entry name" value="GAF-like_dom_sf"/>
</dbReference>
<dbReference type="Proteomes" id="UP000199555">
    <property type="component" value="Unassembled WGS sequence"/>
</dbReference>
<dbReference type="Pfam" id="PF01590">
    <property type="entry name" value="GAF"/>
    <property type="match status" value="1"/>
</dbReference>
<dbReference type="Gene3D" id="3.30.450.40">
    <property type="match status" value="1"/>
</dbReference>
<evidence type="ECO:0000259" key="12">
    <source>
        <dbReference type="PROSITE" id="PS50112"/>
    </source>
</evidence>
<dbReference type="SMART" id="SM00911">
    <property type="entry name" value="HWE_HK"/>
    <property type="match status" value="1"/>
</dbReference>
<dbReference type="EC" id="2.7.13.3" evidence="2"/>
<keyword evidence="6" id="KW-0808">Transferase</keyword>
<organism evidence="14 15">
    <name type="scientific">Paracoccus chinensis</name>
    <dbReference type="NCBI Taxonomy" id="525640"/>
    <lineage>
        <taxon>Bacteria</taxon>
        <taxon>Pseudomonadati</taxon>
        <taxon>Pseudomonadota</taxon>
        <taxon>Alphaproteobacteria</taxon>
        <taxon>Rhodobacterales</taxon>
        <taxon>Paracoccaceae</taxon>
        <taxon>Paracoccus</taxon>
    </lineage>
</organism>
<evidence type="ECO:0000313" key="15">
    <source>
        <dbReference type="Proteomes" id="UP000199555"/>
    </source>
</evidence>
<dbReference type="NCBIfam" id="TIGR00229">
    <property type="entry name" value="sensory_box"/>
    <property type="match status" value="2"/>
</dbReference>
<sequence>MMALRADFCWFPVHNTRRNLIRSRAVLSAGPRDATKGEDLQMPQRDLLDTMLKRQKVLADFADFALQSDDLDEVLQEACRLVAAAMGTERAKVLEIEDDGDSLFLRAGIGWAPGDVGHLRLSMQDHSSESFAIRAREPVITRDIAQEDRFEVPDFMKKEGIVALVNVPIFLPRQGAFGLLQVDDTRPRDFDGHDSAFLRTYAGILGPIVDRLLRLRDLRATEERFRLTVEAAADYAIFVTDAEDRITDWLPGAAAVFGWTAEEVRGKPSAMLYTPEDRAAGVPDQERDTALRQGSAPDVRWHLRKDGSQVFIEGSRRALGHMPGGGFLKIGQDVTERRLADEQLRASEERLRLLGELAPALLWQADATGDRIELNGRALGYLGQSPGELQAGGWLDSVHPEDREATAQAFAEAFRSGQPLELQYRLRGRDGGYHWFLCRQVPWQDANGRLAGWFGAALDIDELRRLQMRQEVLVAELQHRTRNLIGVVRSVAHQTMGETGSIGAFREAFDHRLKALSRVQGLLSRAEHEPITLRALLSLELDALGAAEGQRLPLQGPPVCIRPSHAQTLALALHELATNARKHGALSGAGGRLGIRWELRDGPAGRHLHIDWHEDGLNRAGACPAEPRADGGYGRVLIEQALPHSLGARTTYALGLTELRCTIDLPLDAGTSGRS</sequence>
<comment type="catalytic activity">
    <reaction evidence="1">
        <text>ATP + protein L-histidine = ADP + protein N-phospho-L-histidine.</text>
        <dbReference type="EC" id="2.7.13.3"/>
    </reaction>
</comment>
<evidence type="ECO:0000256" key="6">
    <source>
        <dbReference type="ARBA" id="ARBA00022679"/>
    </source>
</evidence>
<reference evidence="15" key="1">
    <citation type="submission" date="2016-10" db="EMBL/GenBank/DDBJ databases">
        <authorList>
            <person name="Varghese N."/>
            <person name="Submissions S."/>
        </authorList>
    </citation>
    <scope>NUCLEOTIDE SEQUENCE [LARGE SCALE GENOMIC DNA]</scope>
    <source>
        <strain evidence="15">CGMCC 1.7655</strain>
    </source>
</reference>
<dbReference type="InterPro" id="IPR036890">
    <property type="entry name" value="HATPase_C_sf"/>
</dbReference>
<dbReference type="GO" id="GO:0004673">
    <property type="term" value="F:protein histidine kinase activity"/>
    <property type="evidence" value="ECO:0007669"/>
    <property type="project" value="UniProtKB-EC"/>
</dbReference>
<dbReference type="CDD" id="cd00130">
    <property type="entry name" value="PAS"/>
    <property type="match status" value="2"/>
</dbReference>
<dbReference type="GO" id="GO:0006355">
    <property type="term" value="P:regulation of DNA-templated transcription"/>
    <property type="evidence" value="ECO:0007669"/>
    <property type="project" value="InterPro"/>
</dbReference>
<dbReference type="STRING" id="525640.SAMN04487971_11545"/>
<evidence type="ECO:0000256" key="7">
    <source>
        <dbReference type="ARBA" id="ARBA00022737"/>
    </source>
</evidence>
<dbReference type="InterPro" id="IPR011102">
    <property type="entry name" value="Sig_transdc_His_kinase_HWE"/>
</dbReference>
<keyword evidence="3" id="KW-0597">Phosphoprotein</keyword>
<dbReference type="SMART" id="SM00065">
    <property type="entry name" value="GAF"/>
    <property type="match status" value="1"/>
</dbReference>
<keyword evidence="5" id="KW-0288">FMN</keyword>
<dbReference type="PANTHER" id="PTHR41523">
    <property type="entry name" value="TWO-COMPONENT SYSTEM SENSOR PROTEIN"/>
    <property type="match status" value="1"/>
</dbReference>
<proteinExistence type="predicted"/>
<feature type="domain" description="PAS" evidence="12">
    <location>
        <begin position="221"/>
        <end position="278"/>
    </location>
</feature>
<dbReference type="InterPro" id="IPR013655">
    <property type="entry name" value="PAS_fold_3"/>
</dbReference>
<dbReference type="SUPFAM" id="SSF55781">
    <property type="entry name" value="GAF domain-like"/>
    <property type="match status" value="1"/>
</dbReference>
<dbReference type="PANTHER" id="PTHR41523:SF7">
    <property type="entry name" value="HISTIDINE KINASE"/>
    <property type="match status" value="1"/>
</dbReference>
<dbReference type="PROSITE" id="PS50113">
    <property type="entry name" value="PAC"/>
    <property type="match status" value="1"/>
</dbReference>
<dbReference type="Gene3D" id="3.30.565.10">
    <property type="entry name" value="Histidine kinase-like ATPase, C-terminal domain"/>
    <property type="match status" value="1"/>
</dbReference>
<evidence type="ECO:0000256" key="3">
    <source>
        <dbReference type="ARBA" id="ARBA00022553"/>
    </source>
</evidence>
<keyword evidence="7" id="KW-0677">Repeat</keyword>
<protein>
    <recommendedName>
        <fullName evidence="2">histidine kinase</fullName>
        <ecNumber evidence="2">2.7.13.3</ecNumber>
    </recommendedName>
</protein>
<evidence type="ECO:0000259" key="13">
    <source>
        <dbReference type="PROSITE" id="PS50113"/>
    </source>
</evidence>
<evidence type="ECO:0000256" key="9">
    <source>
        <dbReference type="ARBA" id="ARBA00022777"/>
    </source>
</evidence>
<dbReference type="Gene3D" id="3.30.450.20">
    <property type="entry name" value="PAS domain"/>
    <property type="match status" value="2"/>
</dbReference>
<name>A0A1G9LLM2_9RHOB</name>
<accession>A0A1G9LLM2</accession>
<keyword evidence="8" id="KW-0547">Nucleotide-binding</keyword>
<dbReference type="SUPFAM" id="SSF55785">
    <property type="entry name" value="PYP-like sensor domain (PAS domain)"/>
    <property type="match status" value="2"/>
</dbReference>
<dbReference type="InterPro" id="IPR013767">
    <property type="entry name" value="PAS_fold"/>
</dbReference>